<feature type="compositionally biased region" description="Low complexity" evidence="1">
    <location>
        <begin position="44"/>
        <end position="64"/>
    </location>
</feature>
<feature type="region of interest" description="Disordered" evidence="1">
    <location>
        <begin position="1"/>
        <end position="65"/>
    </location>
</feature>
<dbReference type="AlphaFoldDB" id="A0A6L2M957"/>
<evidence type="ECO:0000256" key="1">
    <source>
        <dbReference type="SAM" id="MobiDB-lite"/>
    </source>
</evidence>
<reference evidence="2" key="1">
    <citation type="journal article" date="2019" name="Sci. Rep.">
        <title>Draft genome of Tanacetum cinerariifolium, the natural source of mosquito coil.</title>
        <authorList>
            <person name="Yamashiro T."/>
            <person name="Shiraishi A."/>
            <person name="Satake H."/>
            <person name="Nakayama K."/>
        </authorList>
    </citation>
    <scope>NUCLEOTIDE SEQUENCE</scope>
</reference>
<accession>A0A6L2M957</accession>
<proteinExistence type="predicted"/>
<sequence length="286" mass="32190">MSVKYPNYVNLTFSSEEQPNEKISSPPHRKKSLSPPQAPSKFISSKSTHCTSSSSPSESPTPTQVVPPPKLCFVIPIKLEPQELPLPQISLNDPYVQTMDNWPPGPSNQPPPLRSVHLLVIECIMSIMVQITTTTRFKDAGKKIYLEINRYNQSWAYEDFMAGLEAQEPKKQLKDRVMQGTRTIPYSQGNQKDRSTRNDPILIEMHLGFRVTLECDLLVEDGPHDGHQREETRMTRGVSPSALSCSWNAPRTIACTSVMFVALPFRQIKELFRRRVATSLALAGLS</sequence>
<evidence type="ECO:0000313" key="2">
    <source>
        <dbReference type="EMBL" id="GEU69767.1"/>
    </source>
</evidence>
<protein>
    <submittedName>
        <fullName evidence="2">Uncharacterized protein</fullName>
    </submittedName>
</protein>
<gene>
    <name evidence="2" type="ORF">Tci_041745</name>
</gene>
<name>A0A6L2M957_TANCI</name>
<feature type="compositionally biased region" description="Polar residues" evidence="1">
    <location>
        <begin position="9"/>
        <end position="23"/>
    </location>
</feature>
<organism evidence="2">
    <name type="scientific">Tanacetum cinerariifolium</name>
    <name type="common">Dalmatian daisy</name>
    <name type="synonym">Chrysanthemum cinerariifolium</name>
    <dbReference type="NCBI Taxonomy" id="118510"/>
    <lineage>
        <taxon>Eukaryota</taxon>
        <taxon>Viridiplantae</taxon>
        <taxon>Streptophyta</taxon>
        <taxon>Embryophyta</taxon>
        <taxon>Tracheophyta</taxon>
        <taxon>Spermatophyta</taxon>
        <taxon>Magnoliopsida</taxon>
        <taxon>eudicotyledons</taxon>
        <taxon>Gunneridae</taxon>
        <taxon>Pentapetalae</taxon>
        <taxon>asterids</taxon>
        <taxon>campanulids</taxon>
        <taxon>Asterales</taxon>
        <taxon>Asteraceae</taxon>
        <taxon>Asteroideae</taxon>
        <taxon>Anthemideae</taxon>
        <taxon>Anthemidinae</taxon>
        <taxon>Tanacetum</taxon>
    </lineage>
</organism>
<dbReference type="EMBL" id="BKCJ010005995">
    <property type="protein sequence ID" value="GEU69767.1"/>
    <property type="molecule type" value="Genomic_DNA"/>
</dbReference>
<comment type="caution">
    <text evidence="2">The sequence shown here is derived from an EMBL/GenBank/DDBJ whole genome shotgun (WGS) entry which is preliminary data.</text>
</comment>